<protein>
    <submittedName>
        <fullName evidence="1">Uncharacterized protein</fullName>
    </submittedName>
</protein>
<dbReference type="EMBL" id="PQWO01000001">
    <property type="protein sequence ID" value="PZD75354.1"/>
    <property type="molecule type" value="Genomic_DNA"/>
</dbReference>
<keyword evidence="2" id="KW-1185">Reference proteome</keyword>
<dbReference type="OrthoDB" id="571755at2"/>
<reference evidence="1 2" key="1">
    <citation type="journal article" date="2018" name="Sci. Rep.">
        <title>A novel species of the marine cyanobacterium Acaryochloris with a unique pigment content and lifestyle.</title>
        <authorList>
            <person name="Partensky F."/>
            <person name="Six C."/>
            <person name="Ratin M."/>
            <person name="Garczarek L."/>
            <person name="Vaulot D."/>
            <person name="Probert I."/>
            <person name="Calteau A."/>
            <person name="Gourvil P."/>
            <person name="Marie D."/>
            <person name="Grebert T."/>
            <person name="Bouchier C."/>
            <person name="Le Panse S."/>
            <person name="Gachenot M."/>
            <person name="Rodriguez F."/>
            <person name="Garrido J.L."/>
        </authorList>
    </citation>
    <scope>NUCLEOTIDE SEQUENCE [LARGE SCALE GENOMIC DNA]</scope>
    <source>
        <strain evidence="1 2">RCC1774</strain>
    </source>
</reference>
<accession>A0A2W1K1P1</accession>
<gene>
    <name evidence="1" type="ORF">C1752_00091</name>
</gene>
<proteinExistence type="predicted"/>
<dbReference type="RefSeq" id="WP_110984082.1">
    <property type="nucleotide sequence ID" value="NZ_CAWNWM010000001.1"/>
</dbReference>
<comment type="caution">
    <text evidence="1">The sequence shown here is derived from an EMBL/GenBank/DDBJ whole genome shotgun (WGS) entry which is preliminary data.</text>
</comment>
<organism evidence="1 2">
    <name type="scientific">Acaryochloris thomasi RCC1774</name>
    <dbReference type="NCBI Taxonomy" id="1764569"/>
    <lineage>
        <taxon>Bacteria</taxon>
        <taxon>Bacillati</taxon>
        <taxon>Cyanobacteriota</taxon>
        <taxon>Cyanophyceae</taxon>
        <taxon>Acaryochloridales</taxon>
        <taxon>Acaryochloridaceae</taxon>
        <taxon>Acaryochloris</taxon>
        <taxon>Acaryochloris thomasi</taxon>
    </lineage>
</organism>
<sequence length="175" mass="20089">MKQESEEQQRILVHLGPTDDHDFWTLAIDTLLSDVETELRASSPKTTVYAQIGACSHWLRPHQTRWTKAGGFAWPSGYDGGRDSRLGLPEFDWSVLLHWSKDNQAWQCAKKFIGKRRLLLRAAFPTRTGHHHQAAVHTLWSPGSPTKPREKVRCFYGFRKLSGKWKAIAKEQLTL</sequence>
<dbReference type="Proteomes" id="UP000248857">
    <property type="component" value="Unassembled WGS sequence"/>
</dbReference>
<name>A0A2W1K1P1_9CYAN</name>
<dbReference type="AlphaFoldDB" id="A0A2W1K1P1"/>
<evidence type="ECO:0000313" key="1">
    <source>
        <dbReference type="EMBL" id="PZD75354.1"/>
    </source>
</evidence>
<evidence type="ECO:0000313" key="2">
    <source>
        <dbReference type="Proteomes" id="UP000248857"/>
    </source>
</evidence>